<evidence type="ECO:0000256" key="1">
    <source>
        <dbReference type="SAM" id="Phobius"/>
    </source>
</evidence>
<keyword evidence="1" id="KW-0472">Membrane</keyword>
<keyword evidence="1" id="KW-1133">Transmembrane helix</keyword>
<feature type="transmembrane region" description="Helical" evidence="1">
    <location>
        <begin position="6"/>
        <end position="25"/>
    </location>
</feature>
<gene>
    <name evidence="2" type="primary">orf292</name>
</gene>
<geneLocation type="mitochondrion" evidence="2"/>
<organism evidence="2">
    <name type="scientific">Lyophyllum decastes</name>
    <name type="common">Fried chicken mushroom</name>
    <dbReference type="NCBI Taxonomy" id="64660"/>
    <lineage>
        <taxon>Eukaryota</taxon>
        <taxon>Fungi</taxon>
        <taxon>Dikarya</taxon>
        <taxon>Basidiomycota</taxon>
        <taxon>Agaricomycotina</taxon>
        <taxon>Agaricomycetes</taxon>
        <taxon>Agaricomycetidae</taxon>
        <taxon>Agaricales</taxon>
        <taxon>Tricholomatineae</taxon>
        <taxon>Lyophyllaceae</taxon>
        <taxon>Lyophyllum</taxon>
    </lineage>
</organism>
<dbReference type="RefSeq" id="YP_009504963.1">
    <property type="nucleotide sequence ID" value="NC_038223.1"/>
</dbReference>
<protein>
    <submittedName>
        <fullName evidence="2">Uncharacterized protein</fullName>
    </submittedName>
</protein>
<feature type="transmembrane region" description="Helical" evidence="1">
    <location>
        <begin position="203"/>
        <end position="223"/>
    </location>
</feature>
<feature type="transmembrane region" description="Helical" evidence="1">
    <location>
        <begin position="37"/>
        <end position="60"/>
    </location>
</feature>
<reference evidence="2" key="1">
    <citation type="journal article" date="2019" name="Int. J. Biol. Macromol.">
        <title>Characterization and comparison of the mitochondrial genomes from two Lyophyllum fungal species and insights into phylogeny of Agaricomycetes.</title>
        <authorList>
            <person name="Li Q."/>
            <person name="Wang Q."/>
            <person name="Jin X."/>
            <person name="Chen Z."/>
            <person name="Xiong C."/>
            <person name="Li P."/>
            <person name="Zhao J."/>
            <person name="Huang W."/>
        </authorList>
    </citation>
    <scope>NUCLEOTIDE SEQUENCE</scope>
</reference>
<sequence length="292" mass="32614">MNNTIIILISFSLTFFVDWIIKNNYLGIKINKFYLKFINLSIFRLYLIFFIIILLLLNLLGSFNIEILDYFNINFNNFAGDGVNVNNNVDTKVENINLNHPILQLSVPASAASQLAAAGSFASGAALGIKAAQAVNGTPLIKAATGLGVYGAVQGSTIIMSKILSHNKGHNFIRGLLDNSAAELLNSKYTEFPLNMLVDLNNLVNLEILALIILFNVLTVDLLTTKIDYNKYVPNNKLGNLALFFLNRYIKLWGNSRQFFIICSFIILKLNHIIVRIRVKYNIAIAPNLKKI</sequence>
<name>A0A2Z4HH46_LYODE</name>
<dbReference type="GeneID" id="37544314"/>
<dbReference type="EMBL" id="MH447974">
    <property type="protein sequence ID" value="AWW14082.1"/>
    <property type="molecule type" value="Genomic_DNA"/>
</dbReference>
<proteinExistence type="predicted"/>
<keyword evidence="2" id="KW-0496">Mitochondrion</keyword>
<dbReference type="AlphaFoldDB" id="A0A2Z4HH46"/>
<evidence type="ECO:0000313" key="2">
    <source>
        <dbReference type="EMBL" id="AWW14082.1"/>
    </source>
</evidence>
<accession>A0A2Z4HH46</accession>
<keyword evidence="1" id="KW-0812">Transmembrane</keyword>